<reference evidence="2" key="1">
    <citation type="journal article" date="2021" name="J. Hered.">
        <title>Genome Assembly of Salicaceae Populus deltoides (Eastern Cottonwood) I-69 Based on Nanopore Sequencing and Hi-C Technologies.</title>
        <authorList>
            <person name="Bai S."/>
            <person name="Wu H."/>
            <person name="Zhang J."/>
            <person name="Pan Z."/>
            <person name="Zhao W."/>
            <person name="Li Z."/>
            <person name="Tong C."/>
        </authorList>
    </citation>
    <scope>NUCLEOTIDE SEQUENCE</scope>
    <source>
        <tissue evidence="2">Leaf</tissue>
    </source>
</reference>
<dbReference type="AlphaFoldDB" id="A0A8T2WN44"/>
<feature type="compositionally biased region" description="Basic and acidic residues" evidence="1">
    <location>
        <begin position="44"/>
        <end position="56"/>
    </location>
</feature>
<organism evidence="2 3">
    <name type="scientific">Populus deltoides</name>
    <name type="common">Eastern poplar</name>
    <name type="synonym">Eastern cottonwood</name>
    <dbReference type="NCBI Taxonomy" id="3696"/>
    <lineage>
        <taxon>Eukaryota</taxon>
        <taxon>Viridiplantae</taxon>
        <taxon>Streptophyta</taxon>
        <taxon>Embryophyta</taxon>
        <taxon>Tracheophyta</taxon>
        <taxon>Spermatophyta</taxon>
        <taxon>Magnoliopsida</taxon>
        <taxon>eudicotyledons</taxon>
        <taxon>Gunneridae</taxon>
        <taxon>Pentapetalae</taxon>
        <taxon>rosids</taxon>
        <taxon>fabids</taxon>
        <taxon>Malpighiales</taxon>
        <taxon>Salicaceae</taxon>
        <taxon>Saliceae</taxon>
        <taxon>Populus</taxon>
    </lineage>
</organism>
<sequence>MATAVRGGGAATGPALLRRHHWFAQMVGGWSEGRSVEDGGEGSRFNREEDGAERDPGLVGERSLAHVGGAENGRGEQGRLSWFSRFLKGRGSVRLNKGKRGDQMAKGRSGS</sequence>
<evidence type="ECO:0000313" key="3">
    <source>
        <dbReference type="Proteomes" id="UP000807159"/>
    </source>
</evidence>
<keyword evidence="3" id="KW-1185">Reference proteome</keyword>
<dbReference type="Proteomes" id="UP000807159">
    <property type="component" value="Chromosome 18"/>
</dbReference>
<gene>
    <name evidence="2" type="ORF">H0E87_029419</name>
</gene>
<feature type="region of interest" description="Disordered" evidence="1">
    <location>
        <begin position="30"/>
        <end position="57"/>
    </location>
</feature>
<accession>A0A8T2WN44</accession>
<comment type="caution">
    <text evidence="2">The sequence shown here is derived from an EMBL/GenBank/DDBJ whole genome shotgun (WGS) entry which is preliminary data.</text>
</comment>
<evidence type="ECO:0000313" key="2">
    <source>
        <dbReference type="EMBL" id="KAH8481954.1"/>
    </source>
</evidence>
<dbReference type="EMBL" id="JACEGQ020000018">
    <property type="protein sequence ID" value="KAH8481954.1"/>
    <property type="molecule type" value="Genomic_DNA"/>
</dbReference>
<proteinExistence type="predicted"/>
<name>A0A8T2WN44_POPDE</name>
<protein>
    <submittedName>
        <fullName evidence="2">Uncharacterized protein</fullName>
    </submittedName>
</protein>
<evidence type="ECO:0000256" key="1">
    <source>
        <dbReference type="SAM" id="MobiDB-lite"/>
    </source>
</evidence>